<proteinExistence type="predicted"/>
<name>A0AC34FGT8_9BILA</name>
<dbReference type="WBParaSite" id="ES5_v2.g16432.t1">
    <property type="protein sequence ID" value="ES5_v2.g16432.t1"/>
    <property type="gene ID" value="ES5_v2.g16432"/>
</dbReference>
<organism evidence="1 2">
    <name type="scientific">Panagrolaimus sp. ES5</name>
    <dbReference type="NCBI Taxonomy" id="591445"/>
    <lineage>
        <taxon>Eukaryota</taxon>
        <taxon>Metazoa</taxon>
        <taxon>Ecdysozoa</taxon>
        <taxon>Nematoda</taxon>
        <taxon>Chromadorea</taxon>
        <taxon>Rhabditida</taxon>
        <taxon>Tylenchina</taxon>
        <taxon>Panagrolaimomorpha</taxon>
        <taxon>Panagrolaimoidea</taxon>
        <taxon>Panagrolaimidae</taxon>
        <taxon>Panagrolaimus</taxon>
    </lineage>
</organism>
<sequence length="467" mass="53516">METTEIVCPIDTEWKFKKEHLLALKDSENGFLNGKCFYAFNILGLQYYVSVYPNGNDEDCRGETWIFLYVNGSNKRKIAAEVTISIGSKYALKTLNRVYVEYHGSGFKCSKTDDFFDSKNKFFVNGEITIKVKGTLKAEQSFILKISTPISMQWKIKEEDLKTKKEEKNGCLRSKRICVASFLNVKYFLSIYPNKIKDGEKSKTYLYFNIEIGNEVKVEAVCDFSIDSVNFDRAVQCMFKNSAGYGPSLCSTEDLFDPTKEHIVDGFLTVDFHGILMVETAENTVLNCEKGLAVKYDQEKKDKEFIIVIGDKEIKVHKQVLMDASPVLRAMLESGLKESTENKMIIEDFSFEIVDFAIQLCYSSDAPKKFTFDDMLSLYRFADKYEIRFIMDIAEDFFIQKLVPANVCQLEKFSKDFAIKKLHQSCIDLLIKCSEEHTPVYGSDSLDKDLLAMLFLKTLHPIVVTNI</sequence>
<reference evidence="2" key="1">
    <citation type="submission" date="2022-11" db="UniProtKB">
        <authorList>
            <consortium name="WormBaseParasite"/>
        </authorList>
    </citation>
    <scope>IDENTIFICATION</scope>
</reference>
<dbReference type="Proteomes" id="UP000887579">
    <property type="component" value="Unplaced"/>
</dbReference>
<protein>
    <submittedName>
        <fullName evidence="2">BTB domain-containing protein</fullName>
    </submittedName>
</protein>
<accession>A0AC34FGT8</accession>
<evidence type="ECO:0000313" key="2">
    <source>
        <dbReference type="WBParaSite" id="ES5_v2.g16432.t1"/>
    </source>
</evidence>
<evidence type="ECO:0000313" key="1">
    <source>
        <dbReference type="Proteomes" id="UP000887579"/>
    </source>
</evidence>